<organism evidence="1 2">
    <name type="scientific">Engystomops pustulosus</name>
    <name type="common">Tungara frog</name>
    <name type="synonym">Physalaemus pustulosus</name>
    <dbReference type="NCBI Taxonomy" id="76066"/>
    <lineage>
        <taxon>Eukaryota</taxon>
        <taxon>Metazoa</taxon>
        <taxon>Chordata</taxon>
        <taxon>Craniata</taxon>
        <taxon>Vertebrata</taxon>
        <taxon>Euteleostomi</taxon>
        <taxon>Amphibia</taxon>
        <taxon>Batrachia</taxon>
        <taxon>Anura</taxon>
        <taxon>Neobatrachia</taxon>
        <taxon>Hyloidea</taxon>
        <taxon>Leptodactylidae</taxon>
        <taxon>Leiuperinae</taxon>
        <taxon>Engystomops</taxon>
    </lineage>
</organism>
<dbReference type="EMBL" id="WNYA01008318">
    <property type="protein sequence ID" value="KAG8541149.1"/>
    <property type="molecule type" value="Genomic_DNA"/>
</dbReference>
<evidence type="ECO:0000313" key="1">
    <source>
        <dbReference type="EMBL" id="KAG8541149.1"/>
    </source>
</evidence>
<proteinExistence type="predicted"/>
<keyword evidence="2" id="KW-1185">Reference proteome</keyword>
<gene>
    <name evidence="1" type="ORF">GDO81_029613</name>
</gene>
<dbReference type="AlphaFoldDB" id="A0AAV6YUW7"/>
<comment type="caution">
    <text evidence="1">The sequence shown here is derived from an EMBL/GenBank/DDBJ whole genome shotgun (WGS) entry which is preliminary data.</text>
</comment>
<evidence type="ECO:0000313" key="2">
    <source>
        <dbReference type="Proteomes" id="UP000824782"/>
    </source>
</evidence>
<dbReference type="Proteomes" id="UP000824782">
    <property type="component" value="Unassembled WGS sequence"/>
</dbReference>
<sequence>MFITDTVNMISHRNFSMKRLKAKRDLGYVYAMCLYSVLKRENTLQNTFILTMKAFILKVMTCLNFENGLLTPKVGSLVKLRMAPLDTTLHRQRGTLVVAKRGMEINQRGRTGKARVAEVCG</sequence>
<name>A0AAV6YUW7_ENGPU</name>
<reference evidence="1" key="1">
    <citation type="thesis" date="2020" institute="ProQuest LLC" country="789 East Eisenhower Parkway, Ann Arbor, MI, USA">
        <title>Comparative Genomics and Chromosome Evolution.</title>
        <authorList>
            <person name="Mudd A.B."/>
        </authorList>
    </citation>
    <scope>NUCLEOTIDE SEQUENCE</scope>
    <source>
        <strain evidence="1">237g6f4</strain>
        <tissue evidence="1">Blood</tissue>
    </source>
</reference>
<protein>
    <submittedName>
        <fullName evidence="1">Uncharacterized protein</fullName>
    </submittedName>
</protein>
<accession>A0AAV6YUW7</accession>